<reference evidence="6 7" key="1">
    <citation type="journal article" date="2015" name="Genome Announc.">
        <title>Expanding the biotechnology potential of lactobacilli through comparative genomics of 213 strains and associated genera.</title>
        <authorList>
            <person name="Sun Z."/>
            <person name="Harris H.M."/>
            <person name="McCann A."/>
            <person name="Guo C."/>
            <person name="Argimon S."/>
            <person name="Zhang W."/>
            <person name="Yang X."/>
            <person name="Jeffery I.B."/>
            <person name="Cooney J.C."/>
            <person name="Kagawa T.F."/>
            <person name="Liu W."/>
            <person name="Song Y."/>
            <person name="Salvetti E."/>
            <person name="Wrobel A."/>
            <person name="Rasinkangas P."/>
            <person name="Parkhill J."/>
            <person name="Rea M.C."/>
            <person name="O'Sullivan O."/>
            <person name="Ritari J."/>
            <person name="Douillard F.P."/>
            <person name="Paul Ross R."/>
            <person name="Yang R."/>
            <person name="Briner A.E."/>
            <person name="Felis G.E."/>
            <person name="de Vos W.M."/>
            <person name="Barrangou R."/>
            <person name="Klaenhammer T.R."/>
            <person name="Caufield P.W."/>
            <person name="Cui Y."/>
            <person name="Zhang H."/>
            <person name="O'Toole P.W."/>
        </authorList>
    </citation>
    <scope>NUCLEOTIDE SEQUENCE [LARGE SCALE GENOMIC DNA]</scope>
    <source>
        <strain evidence="6 7">DSM 23365</strain>
    </source>
</reference>
<proteinExistence type="inferred from homology"/>
<dbReference type="PATRIC" id="fig|1423804.4.peg.74"/>
<sequence length="321" mass="34072">MKKSFFKKAMLGLAAVAMVGGLAACGNKSSSSSSSKSEKTITFLPPAMVSPFYKSTIDGAKAEAKAQGYKLNVLAPQKEDDYEGLLKIVEDSLSKGTNAIAICTTDDKTMAAAVKKANRDKVPVVVFNSISKVKDAKVYSYVGYDQKKAGASVAKWLGTKYADKKLNVGILEGLPGVFTENREGGFVDAAKQYKNIKIVAKQPANWDRGKALDTATNMYQGNKDINTFYGLSDEMALGAASAAKQAGIKNAITIGIDGNPNTLAAIKKGSVTGSVYTNPKMMGKRAVQDAIKAIKGQKKANVINEIPTVVVDKSNVAKYTK</sequence>
<dbReference type="GO" id="GO:0030313">
    <property type="term" value="C:cell envelope"/>
    <property type="evidence" value="ECO:0007669"/>
    <property type="project" value="UniProtKB-SubCell"/>
</dbReference>
<evidence type="ECO:0000256" key="1">
    <source>
        <dbReference type="ARBA" id="ARBA00004196"/>
    </source>
</evidence>
<accession>A0A0R2FEE9</accession>
<evidence type="ECO:0000256" key="4">
    <source>
        <dbReference type="SAM" id="SignalP"/>
    </source>
</evidence>
<evidence type="ECO:0000313" key="7">
    <source>
        <dbReference type="Proteomes" id="UP000051442"/>
    </source>
</evidence>
<evidence type="ECO:0000313" key="6">
    <source>
        <dbReference type="EMBL" id="KRN26832.1"/>
    </source>
</evidence>
<dbReference type="InterPro" id="IPR025997">
    <property type="entry name" value="SBP_2_dom"/>
</dbReference>
<feature type="chain" id="PRO_5039397516" description="Periplasmic binding protein domain-containing protein" evidence="4">
    <location>
        <begin position="24"/>
        <end position="321"/>
    </location>
</feature>
<dbReference type="CDD" id="cd01536">
    <property type="entry name" value="PBP1_ABC_sugar_binding-like"/>
    <property type="match status" value="1"/>
</dbReference>
<evidence type="ECO:0000259" key="5">
    <source>
        <dbReference type="Pfam" id="PF13407"/>
    </source>
</evidence>
<feature type="signal peptide" evidence="4">
    <location>
        <begin position="1"/>
        <end position="23"/>
    </location>
</feature>
<evidence type="ECO:0000256" key="3">
    <source>
        <dbReference type="ARBA" id="ARBA00022729"/>
    </source>
</evidence>
<dbReference type="AlphaFoldDB" id="A0A0R2FEE9"/>
<dbReference type="EMBL" id="AYZM01000006">
    <property type="protein sequence ID" value="KRN26832.1"/>
    <property type="molecule type" value="Genomic_DNA"/>
</dbReference>
<dbReference type="STRING" id="1423804.FD14_GL000067"/>
<protein>
    <recommendedName>
        <fullName evidence="5">Periplasmic binding protein domain-containing protein</fullName>
    </recommendedName>
</protein>
<gene>
    <name evidence="6" type="ORF">FD14_GL000067</name>
</gene>
<dbReference type="PROSITE" id="PS51257">
    <property type="entry name" value="PROKAR_LIPOPROTEIN"/>
    <property type="match status" value="1"/>
</dbReference>
<dbReference type="RefSeq" id="WP_057151569.1">
    <property type="nucleotide sequence ID" value="NZ_AYZM01000006.1"/>
</dbReference>
<keyword evidence="3 4" id="KW-0732">Signal</keyword>
<keyword evidence="7" id="KW-1185">Reference proteome</keyword>
<dbReference type="OrthoDB" id="9814427at2"/>
<dbReference type="PANTHER" id="PTHR46847:SF1">
    <property type="entry name" value="D-ALLOSE-BINDING PERIPLASMIC PROTEIN-RELATED"/>
    <property type="match status" value="1"/>
</dbReference>
<dbReference type="InterPro" id="IPR028082">
    <property type="entry name" value="Peripla_BP_I"/>
</dbReference>
<dbReference type="Gene3D" id="3.40.50.2300">
    <property type="match status" value="2"/>
</dbReference>
<dbReference type="PANTHER" id="PTHR46847">
    <property type="entry name" value="D-ALLOSE-BINDING PERIPLASMIC PROTEIN-RELATED"/>
    <property type="match status" value="1"/>
</dbReference>
<feature type="domain" description="Periplasmic binding protein" evidence="5">
    <location>
        <begin position="41"/>
        <end position="298"/>
    </location>
</feature>
<dbReference type="Pfam" id="PF13407">
    <property type="entry name" value="Peripla_BP_4"/>
    <property type="match status" value="1"/>
</dbReference>
<dbReference type="Proteomes" id="UP000051442">
    <property type="component" value="Unassembled WGS sequence"/>
</dbReference>
<name>A0A0R2FEE9_9LACO</name>
<dbReference type="GO" id="GO:0030246">
    <property type="term" value="F:carbohydrate binding"/>
    <property type="evidence" value="ECO:0007669"/>
    <property type="project" value="UniProtKB-ARBA"/>
</dbReference>
<evidence type="ECO:0000256" key="2">
    <source>
        <dbReference type="ARBA" id="ARBA00007639"/>
    </source>
</evidence>
<organism evidence="6 7">
    <name type="scientific">Secundilactobacillus similis DSM 23365 = JCM 2765</name>
    <dbReference type="NCBI Taxonomy" id="1423804"/>
    <lineage>
        <taxon>Bacteria</taxon>
        <taxon>Bacillati</taxon>
        <taxon>Bacillota</taxon>
        <taxon>Bacilli</taxon>
        <taxon>Lactobacillales</taxon>
        <taxon>Lactobacillaceae</taxon>
        <taxon>Secundilactobacillus</taxon>
    </lineage>
</organism>
<comment type="similarity">
    <text evidence="2">Belongs to the bacterial solute-binding protein 2 family.</text>
</comment>
<comment type="caution">
    <text evidence="6">The sequence shown here is derived from an EMBL/GenBank/DDBJ whole genome shotgun (WGS) entry which is preliminary data.</text>
</comment>
<comment type="subcellular location">
    <subcellularLocation>
        <location evidence="1">Cell envelope</location>
    </subcellularLocation>
</comment>
<dbReference type="SUPFAM" id="SSF53822">
    <property type="entry name" value="Periplasmic binding protein-like I"/>
    <property type="match status" value="1"/>
</dbReference>